<evidence type="ECO:0000313" key="2">
    <source>
        <dbReference type="Proteomes" id="UP001157502"/>
    </source>
</evidence>
<keyword evidence="2" id="KW-1185">Reference proteome</keyword>
<evidence type="ECO:0000313" key="1">
    <source>
        <dbReference type="EMBL" id="KAJ8013359.1"/>
    </source>
</evidence>
<accession>A0ACC2HBK4</accession>
<comment type="caution">
    <text evidence="1">The sequence shown here is derived from an EMBL/GenBank/DDBJ whole genome shotgun (WGS) entry which is preliminary data.</text>
</comment>
<gene>
    <name evidence="1" type="ORF">DPEC_G00052450</name>
</gene>
<dbReference type="EMBL" id="CM055731">
    <property type="protein sequence ID" value="KAJ8013359.1"/>
    <property type="molecule type" value="Genomic_DNA"/>
</dbReference>
<organism evidence="1 2">
    <name type="scientific">Dallia pectoralis</name>
    <name type="common">Alaska blackfish</name>
    <dbReference type="NCBI Taxonomy" id="75939"/>
    <lineage>
        <taxon>Eukaryota</taxon>
        <taxon>Metazoa</taxon>
        <taxon>Chordata</taxon>
        <taxon>Craniata</taxon>
        <taxon>Vertebrata</taxon>
        <taxon>Euteleostomi</taxon>
        <taxon>Actinopterygii</taxon>
        <taxon>Neopterygii</taxon>
        <taxon>Teleostei</taxon>
        <taxon>Protacanthopterygii</taxon>
        <taxon>Esociformes</taxon>
        <taxon>Umbridae</taxon>
        <taxon>Dallia</taxon>
    </lineage>
</organism>
<dbReference type="Proteomes" id="UP001157502">
    <property type="component" value="Chromosome 4"/>
</dbReference>
<sequence>MVGGLGRRPRPLGLVPGRAYAVAAGPGPDGPNKHRRERTAFPHRQRDRCPAANSNQQTEVSRHILTELWAVWVGGGGVWGLGVRPLDPLIAPGEAHPVPWEVPYCPPTPLEAQVNRRVSEVGCHLGGGRRDRGEETRVFHHDVT</sequence>
<reference evidence="1" key="1">
    <citation type="submission" date="2021-05" db="EMBL/GenBank/DDBJ databases">
        <authorList>
            <person name="Pan Q."/>
            <person name="Jouanno E."/>
            <person name="Zahm M."/>
            <person name="Klopp C."/>
            <person name="Cabau C."/>
            <person name="Louis A."/>
            <person name="Berthelot C."/>
            <person name="Parey E."/>
            <person name="Roest Crollius H."/>
            <person name="Montfort J."/>
            <person name="Robinson-Rechavi M."/>
            <person name="Bouchez O."/>
            <person name="Lampietro C."/>
            <person name="Lopez Roques C."/>
            <person name="Donnadieu C."/>
            <person name="Postlethwait J."/>
            <person name="Bobe J."/>
            <person name="Dillon D."/>
            <person name="Chandos A."/>
            <person name="von Hippel F."/>
            <person name="Guiguen Y."/>
        </authorList>
    </citation>
    <scope>NUCLEOTIDE SEQUENCE</scope>
    <source>
        <strain evidence="1">YG-Jan2019</strain>
    </source>
</reference>
<protein>
    <submittedName>
        <fullName evidence="1">Uncharacterized protein</fullName>
    </submittedName>
</protein>
<proteinExistence type="predicted"/>
<name>A0ACC2HBK4_DALPE</name>